<reference evidence="1 2" key="1">
    <citation type="journal article" date="2017" name="Mol. Plant">
        <title>The Genome of Medicinal Plant Macleaya cordata Provides New Insights into Benzylisoquinoline Alkaloids Metabolism.</title>
        <authorList>
            <person name="Liu X."/>
            <person name="Liu Y."/>
            <person name="Huang P."/>
            <person name="Ma Y."/>
            <person name="Qing Z."/>
            <person name="Tang Q."/>
            <person name="Cao H."/>
            <person name="Cheng P."/>
            <person name="Zheng Y."/>
            <person name="Yuan Z."/>
            <person name="Zhou Y."/>
            <person name="Liu J."/>
            <person name="Tang Z."/>
            <person name="Zhuo Y."/>
            <person name="Zhang Y."/>
            <person name="Yu L."/>
            <person name="Huang J."/>
            <person name="Yang P."/>
            <person name="Peng Q."/>
            <person name="Zhang J."/>
            <person name="Jiang W."/>
            <person name="Zhang Z."/>
            <person name="Lin K."/>
            <person name="Ro D.K."/>
            <person name="Chen X."/>
            <person name="Xiong X."/>
            <person name="Shang Y."/>
            <person name="Huang S."/>
            <person name="Zeng J."/>
        </authorList>
    </citation>
    <scope>NUCLEOTIDE SEQUENCE [LARGE SCALE GENOMIC DNA]</scope>
    <source>
        <strain evidence="2">cv. BLH2017</strain>
        <tissue evidence="1">Root</tissue>
    </source>
</reference>
<evidence type="ECO:0000313" key="1">
    <source>
        <dbReference type="EMBL" id="OVA20498.1"/>
    </source>
</evidence>
<evidence type="ECO:0000313" key="2">
    <source>
        <dbReference type="Proteomes" id="UP000195402"/>
    </source>
</evidence>
<name>A0A200RCR9_MACCD</name>
<dbReference type="OrthoDB" id="1939479at2759"/>
<dbReference type="EMBL" id="MVGT01000078">
    <property type="protein sequence ID" value="OVA20498.1"/>
    <property type="molecule type" value="Genomic_DNA"/>
</dbReference>
<proteinExistence type="predicted"/>
<protein>
    <submittedName>
        <fullName evidence="1">Uncharacterized protein</fullName>
    </submittedName>
</protein>
<dbReference type="InParanoid" id="A0A200RCR9"/>
<sequence length="160" mass="19060">MRIPAHPSTAAFEFECIEPDPKSINRQTSLEMESFGLAHPCFCCTIPRRERSKRSVKKRYANTFPRRERPKRGVNKRNSISKQHRKLDSNMFECYLEDLWRTFSEEKKNSFAYLDCLWFSLYRKQKTKTKASLEPFDLMSLWRKYAIRNHKTMHAAAGFP</sequence>
<keyword evidence="2" id="KW-1185">Reference proteome</keyword>
<comment type="caution">
    <text evidence="1">The sequence shown here is derived from an EMBL/GenBank/DDBJ whole genome shotgun (WGS) entry which is preliminary data.</text>
</comment>
<dbReference type="AlphaFoldDB" id="A0A200RCR9"/>
<dbReference type="STRING" id="56857.A0A200RCR9"/>
<dbReference type="Proteomes" id="UP000195402">
    <property type="component" value="Unassembled WGS sequence"/>
</dbReference>
<organism evidence="1 2">
    <name type="scientific">Macleaya cordata</name>
    <name type="common">Five-seeded plume-poppy</name>
    <name type="synonym">Bocconia cordata</name>
    <dbReference type="NCBI Taxonomy" id="56857"/>
    <lineage>
        <taxon>Eukaryota</taxon>
        <taxon>Viridiplantae</taxon>
        <taxon>Streptophyta</taxon>
        <taxon>Embryophyta</taxon>
        <taxon>Tracheophyta</taxon>
        <taxon>Spermatophyta</taxon>
        <taxon>Magnoliopsida</taxon>
        <taxon>Ranunculales</taxon>
        <taxon>Papaveraceae</taxon>
        <taxon>Papaveroideae</taxon>
        <taxon>Macleaya</taxon>
    </lineage>
</organism>
<gene>
    <name evidence="1" type="ORF">BVC80_1065g49</name>
</gene>
<accession>A0A200RCR9</accession>